<feature type="region of interest" description="Disordered" evidence="3">
    <location>
        <begin position="1"/>
        <end position="31"/>
    </location>
</feature>
<keyword evidence="2" id="KW-0503">Monooxygenase</keyword>
<keyword evidence="5" id="KW-1185">Reference proteome</keyword>
<reference evidence="5" key="1">
    <citation type="journal article" date="2019" name="Int. J. Syst. Evol. Microbiol.">
        <title>The Global Catalogue of Microorganisms (GCM) 10K type strain sequencing project: providing services to taxonomists for standard genome sequencing and annotation.</title>
        <authorList>
            <consortium name="The Broad Institute Genomics Platform"/>
            <consortium name="The Broad Institute Genome Sequencing Center for Infectious Disease"/>
            <person name="Wu L."/>
            <person name="Ma J."/>
        </authorList>
    </citation>
    <scope>NUCLEOTIDE SEQUENCE [LARGE SCALE GENOMIC DNA]</scope>
    <source>
        <strain evidence="5">JCM 13006</strain>
    </source>
</reference>
<dbReference type="CDD" id="cd11030">
    <property type="entry name" value="CYP105-like"/>
    <property type="match status" value="1"/>
</dbReference>
<evidence type="ECO:0000256" key="3">
    <source>
        <dbReference type="SAM" id="MobiDB-lite"/>
    </source>
</evidence>
<evidence type="ECO:0000256" key="2">
    <source>
        <dbReference type="RuleBase" id="RU000461"/>
    </source>
</evidence>
<dbReference type="Proteomes" id="UP001501752">
    <property type="component" value="Unassembled WGS sequence"/>
</dbReference>
<dbReference type="PANTHER" id="PTHR46696">
    <property type="entry name" value="P450, PUTATIVE (EUROFUNG)-RELATED"/>
    <property type="match status" value="1"/>
</dbReference>
<dbReference type="InterPro" id="IPR002397">
    <property type="entry name" value="Cyt_P450_B"/>
</dbReference>
<comment type="similarity">
    <text evidence="1 2">Belongs to the cytochrome P450 family.</text>
</comment>
<dbReference type="RefSeq" id="WP_345695268.1">
    <property type="nucleotide sequence ID" value="NZ_BAABIS010000001.1"/>
</dbReference>
<dbReference type="Pfam" id="PF00067">
    <property type="entry name" value="p450"/>
    <property type="match status" value="1"/>
</dbReference>
<comment type="caution">
    <text evidence="4">The sequence shown here is derived from an EMBL/GenBank/DDBJ whole genome shotgun (WGS) entry which is preliminary data.</text>
</comment>
<evidence type="ECO:0000313" key="4">
    <source>
        <dbReference type="EMBL" id="GAA4834979.1"/>
    </source>
</evidence>
<dbReference type="PANTHER" id="PTHR46696:SF1">
    <property type="entry name" value="CYTOCHROME P450 YJIB-RELATED"/>
    <property type="match status" value="1"/>
</dbReference>
<dbReference type="InterPro" id="IPR001128">
    <property type="entry name" value="Cyt_P450"/>
</dbReference>
<keyword evidence="2" id="KW-0479">Metal-binding</keyword>
<dbReference type="EMBL" id="BAABIS010000001">
    <property type="protein sequence ID" value="GAA4834979.1"/>
    <property type="molecule type" value="Genomic_DNA"/>
</dbReference>
<dbReference type="PRINTS" id="PR00385">
    <property type="entry name" value="P450"/>
</dbReference>
<accession>A0ABP9DAM1</accession>
<dbReference type="InterPro" id="IPR017972">
    <property type="entry name" value="Cyt_P450_CS"/>
</dbReference>
<evidence type="ECO:0000313" key="5">
    <source>
        <dbReference type="Proteomes" id="UP001501752"/>
    </source>
</evidence>
<dbReference type="SUPFAM" id="SSF48264">
    <property type="entry name" value="Cytochrome P450"/>
    <property type="match status" value="1"/>
</dbReference>
<keyword evidence="2" id="KW-0560">Oxidoreductase</keyword>
<sequence>MTTAAHRAVPSDPADLAVPAARDGGCPFDPPPAYDQALHTAPVTRAGLWDGSSLWLVTGHAQVRAVLADERFSADARHPGFPFLSPGRRELVTRTTPTFLRLDGAEHARQRRMLTGDFIVKRIEAMRPEIQRIVDDTLDRMTADGSPADLVSAFALPVPSLVICHLLGVPYEDHAFFQSRSTSLLDLAAPAEAVGVAQRELTDYLRELTGRKRSHPDESVLGRLAARPDTTLEEAAAMGLLLLVAGHETTANMTALGTLALLRNPEQAARLRAEPGIAKGAVEELLRWLSIVHLGVPRVAVEDVDLDGTPVRAGEGVLCMVSTANRDPEVFPGGDRLDIGRDARRHFAFGFGVHQCLGQPLARAELQIALQTLFRRLPELRLAVPYESIRYRTDMVVYGVHELPVAW</sequence>
<evidence type="ECO:0000256" key="1">
    <source>
        <dbReference type="ARBA" id="ARBA00010617"/>
    </source>
</evidence>
<dbReference type="Gene3D" id="1.10.630.10">
    <property type="entry name" value="Cytochrome P450"/>
    <property type="match status" value="1"/>
</dbReference>
<keyword evidence="2" id="KW-0408">Iron</keyword>
<dbReference type="InterPro" id="IPR036396">
    <property type="entry name" value="Cyt_P450_sf"/>
</dbReference>
<protein>
    <submittedName>
        <fullName evidence="4">Cytochrome P450</fullName>
    </submittedName>
</protein>
<dbReference type="PRINTS" id="PR00359">
    <property type="entry name" value="BP450"/>
</dbReference>
<gene>
    <name evidence="4" type="ORF">GCM10023235_07080</name>
</gene>
<organism evidence="4 5">
    <name type="scientific">Kitasatospora terrestris</name>
    <dbReference type="NCBI Taxonomy" id="258051"/>
    <lineage>
        <taxon>Bacteria</taxon>
        <taxon>Bacillati</taxon>
        <taxon>Actinomycetota</taxon>
        <taxon>Actinomycetes</taxon>
        <taxon>Kitasatosporales</taxon>
        <taxon>Streptomycetaceae</taxon>
        <taxon>Kitasatospora</taxon>
    </lineage>
</organism>
<proteinExistence type="inferred from homology"/>
<dbReference type="PROSITE" id="PS00086">
    <property type="entry name" value="CYTOCHROME_P450"/>
    <property type="match status" value="1"/>
</dbReference>
<name>A0ABP9DAM1_9ACTN</name>
<keyword evidence="2" id="KW-0349">Heme</keyword>